<dbReference type="PANTHER" id="PTHR24422:SF19">
    <property type="entry name" value="CHEMOTAXIS PROTEIN METHYLTRANSFERASE"/>
    <property type="match status" value="1"/>
</dbReference>
<keyword evidence="7" id="KW-1185">Reference proteome</keyword>
<evidence type="ECO:0000313" key="6">
    <source>
        <dbReference type="EMBL" id="RUL78914.1"/>
    </source>
</evidence>
<dbReference type="InterPro" id="IPR029063">
    <property type="entry name" value="SAM-dependent_MTases_sf"/>
</dbReference>
<dbReference type="InterPro" id="IPR050903">
    <property type="entry name" value="Bact_Chemotaxis_MeTrfase"/>
</dbReference>
<name>A0A432M9M1_9GAMM</name>
<dbReference type="SMART" id="SM00028">
    <property type="entry name" value="TPR"/>
    <property type="match status" value="3"/>
</dbReference>
<reference evidence="6 7" key="1">
    <citation type="submission" date="2018-12" db="EMBL/GenBank/DDBJ databases">
        <title>Dyella dinghuensis sp. nov. DHOA06 and Dyella choica sp. nov. 4M-K27, isolated from forest soil.</title>
        <authorList>
            <person name="Qiu L.-H."/>
            <person name="Gao Z.-H."/>
        </authorList>
    </citation>
    <scope>NUCLEOTIDE SEQUENCE [LARGE SCALE GENOMIC DNA]</scope>
    <source>
        <strain evidence="6 7">4M-K27</strain>
    </source>
</reference>
<accession>A0A432M9M1</accession>
<dbReference type="SUPFAM" id="SSF48452">
    <property type="entry name" value="TPR-like"/>
    <property type="match status" value="1"/>
</dbReference>
<evidence type="ECO:0000256" key="1">
    <source>
        <dbReference type="ARBA" id="ARBA00022603"/>
    </source>
</evidence>
<dbReference type="GO" id="GO:0032259">
    <property type="term" value="P:methylation"/>
    <property type="evidence" value="ECO:0007669"/>
    <property type="project" value="UniProtKB-KW"/>
</dbReference>
<evidence type="ECO:0000256" key="4">
    <source>
        <dbReference type="PROSITE-ProRule" id="PRU00339"/>
    </source>
</evidence>
<protein>
    <submittedName>
        <fullName evidence="6">Tetratricopeptide repeat protein</fullName>
    </submittedName>
</protein>
<dbReference type="Pfam" id="PF13414">
    <property type="entry name" value="TPR_11"/>
    <property type="match status" value="1"/>
</dbReference>
<keyword evidence="4" id="KW-0802">TPR repeat</keyword>
<dbReference type="PRINTS" id="PR00996">
    <property type="entry name" value="CHERMTFRASE"/>
</dbReference>
<keyword evidence="1" id="KW-0489">Methyltransferase</keyword>
<dbReference type="Proteomes" id="UP000274358">
    <property type="component" value="Unassembled WGS sequence"/>
</dbReference>
<dbReference type="SUPFAM" id="SSF53335">
    <property type="entry name" value="S-adenosyl-L-methionine-dependent methyltransferases"/>
    <property type="match status" value="1"/>
</dbReference>
<dbReference type="InterPro" id="IPR019734">
    <property type="entry name" value="TPR_rpt"/>
</dbReference>
<sequence>MTSATLPRHTLSQLSDMLAARMGLNFPAERRGDLERGIAAAASTFGMPNAESCANWLLSTPPTRGQIETLASHLTVGETYFFRDECCFKALELNIFPELIHARMKHERRLRIWSAGCCTGEEPYSIAMLLDRLIPDAHAWNVAILATDINPSFLRKASAGVYAQWSFRSTSAMAKSMTRYFRRAAESRYEVKPHIRKYVSFSYLNLADDIYPSMTNNTNAMDVIICRNVMQYFTADQAERVCRKLQDSLIDGGWLIVAPAETWVQPRHGLKMVEFPGAIFYQKHAEGGGQASQPSPGKVYPKFESFSLERLAPARVAAPSPVKHSEKRATAVSISSEPAMPPASCDEARGYANQGKLTEAAQCCETAIAANRVDPLPRYLLAIILQEQGRYDQATQSLKHALYLDPAFVLAHFALGNLYTLTGRHRDARRYFRNALDLLRSLPREDVVPESDGLSVGRLAEIVAVVLASLDGAEAANA</sequence>
<dbReference type="Pfam" id="PF01739">
    <property type="entry name" value="CheR"/>
    <property type="match status" value="1"/>
</dbReference>
<dbReference type="RefSeq" id="WP_126683371.1">
    <property type="nucleotide sequence ID" value="NZ_RYYV01000002.1"/>
</dbReference>
<dbReference type="PANTHER" id="PTHR24422">
    <property type="entry name" value="CHEMOTAXIS PROTEIN METHYLTRANSFERASE"/>
    <property type="match status" value="1"/>
</dbReference>
<evidence type="ECO:0000256" key="3">
    <source>
        <dbReference type="ARBA" id="ARBA00022691"/>
    </source>
</evidence>
<keyword evidence="2" id="KW-0808">Transferase</keyword>
<evidence type="ECO:0000259" key="5">
    <source>
        <dbReference type="PROSITE" id="PS50123"/>
    </source>
</evidence>
<gene>
    <name evidence="6" type="ORF">EKH80_03690</name>
</gene>
<evidence type="ECO:0000313" key="7">
    <source>
        <dbReference type="Proteomes" id="UP000274358"/>
    </source>
</evidence>
<dbReference type="InterPro" id="IPR011990">
    <property type="entry name" value="TPR-like_helical_dom_sf"/>
</dbReference>
<dbReference type="EMBL" id="RYYV01000002">
    <property type="protein sequence ID" value="RUL78914.1"/>
    <property type="molecule type" value="Genomic_DNA"/>
</dbReference>
<organism evidence="6 7">
    <name type="scientific">Dyella choica</name>
    <dbReference type="NCBI Taxonomy" id="1927959"/>
    <lineage>
        <taxon>Bacteria</taxon>
        <taxon>Pseudomonadati</taxon>
        <taxon>Pseudomonadota</taxon>
        <taxon>Gammaproteobacteria</taxon>
        <taxon>Lysobacterales</taxon>
        <taxon>Rhodanobacteraceae</taxon>
        <taxon>Dyella</taxon>
    </lineage>
</organism>
<dbReference type="PROSITE" id="PS50005">
    <property type="entry name" value="TPR"/>
    <property type="match status" value="2"/>
</dbReference>
<dbReference type="GO" id="GO:0008757">
    <property type="term" value="F:S-adenosylmethionine-dependent methyltransferase activity"/>
    <property type="evidence" value="ECO:0007669"/>
    <property type="project" value="InterPro"/>
</dbReference>
<feature type="domain" description="CheR-type methyltransferase" evidence="5">
    <location>
        <begin position="1"/>
        <end position="286"/>
    </location>
</feature>
<dbReference type="PROSITE" id="PS50123">
    <property type="entry name" value="CHER"/>
    <property type="match status" value="1"/>
</dbReference>
<dbReference type="Gene3D" id="3.40.50.150">
    <property type="entry name" value="Vaccinia Virus protein VP39"/>
    <property type="match status" value="1"/>
</dbReference>
<comment type="caution">
    <text evidence="6">The sequence shown here is derived from an EMBL/GenBank/DDBJ whole genome shotgun (WGS) entry which is preliminary data.</text>
</comment>
<dbReference type="InterPro" id="IPR000780">
    <property type="entry name" value="CheR_MeTrfase"/>
</dbReference>
<dbReference type="OrthoDB" id="9816309at2"/>
<dbReference type="AlphaFoldDB" id="A0A432M9M1"/>
<evidence type="ECO:0000256" key="2">
    <source>
        <dbReference type="ARBA" id="ARBA00022679"/>
    </source>
</evidence>
<dbReference type="SMART" id="SM00138">
    <property type="entry name" value="MeTrc"/>
    <property type="match status" value="1"/>
</dbReference>
<proteinExistence type="predicted"/>
<dbReference type="InterPro" id="IPR022642">
    <property type="entry name" value="CheR_C"/>
</dbReference>
<keyword evidence="3" id="KW-0949">S-adenosyl-L-methionine</keyword>
<feature type="repeat" description="TPR" evidence="4">
    <location>
        <begin position="375"/>
        <end position="408"/>
    </location>
</feature>
<dbReference type="Gene3D" id="1.25.40.10">
    <property type="entry name" value="Tetratricopeptide repeat domain"/>
    <property type="match status" value="1"/>
</dbReference>
<feature type="repeat" description="TPR" evidence="4">
    <location>
        <begin position="409"/>
        <end position="442"/>
    </location>
</feature>